<dbReference type="GO" id="GO:0016887">
    <property type="term" value="F:ATP hydrolysis activity"/>
    <property type="evidence" value="ECO:0007669"/>
    <property type="project" value="InterPro"/>
</dbReference>
<dbReference type="RefSeq" id="WP_012831198.1">
    <property type="nucleotide sequence ID" value="NC_013440.1"/>
</dbReference>
<feature type="coiled-coil region" evidence="1">
    <location>
        <begin position="302"/>
        <end position="349"/>
    </location>
</feature>
<dbReference type="HOGENOM" id="CLU_004785_1_2_7"/>
<sequence>MRPLLLRVKGLRSYASERTIDFSERTLAAIVGDTGAGKSSILEAICYALYGSSSWNQRGVKELISHGADLMEVSLRFRADGHEWEVYRSTPKGSYPPSRSSLVCEALGVRLDSKAEVDARVEALVGLDYKAFLRCVILPQGRFQELLQARPAERTGLLKGVFGLDLLERVRAWADDSARERAPQLATLRERRAALLEDPEAEAEAAAAALAVARARREGLRAEQARHREQAERAEREGARAKALRAARDALAAVDGDAIAERLARVNQAALALSQERAVMDARRGALAEHSAATADDEGPSLRDLERAAEILTEAVEESVQLDEMRAALAEAEAALEAAAVTLEREEAAFLVVERAHERETLSRSLSGLAEHIREQLMPGDDCPVCSRPIAAQLELSISEGGEAFEQTEKAWSEGGERVRAARDAHRTLVQQVEMERSALRRDSARLEKRLAKVLAALRPVAEAGALPAAQALRAALAHAERERDARAIEEQQRAEAERERDALEARAASLGARQAAEVELPARELRRALDAGAAARRTLAAALAEDAEDSERSDEAESKPASEAQASEALVADTGESDELAALARAFEEQRAAAPALLEAAAARVDAAARARDQAAAAAAAVLAEAGFDDAAAFERGLGQCDAEIGQHERQRAQAESQIAPARALDQRIATASAHLDALEELRRQMGDGKFVGHVVARKQEALLTVASRLLGDMSGRRFGFGGDFTVIDRRAGEARAVETLSGGESFLASLALALALVELTGRGGGKLEALFLDEGFGSLDADALDLAIEALVGQAQRGRLVAVISHLRAVAERIDEVLYVEAEPEGSMPRWLDADERVALSEDQTELLG</sequence>
<evidence type="ECO:0000313" key="4">
    <source>
        <dbReference type="EMBL" id="ACY18606.1"/>
    </source>
</evidence>
<feature type="domain" description="Rad50/SbcC-type AAA" evidence="3">
    <location>
        <begin position="6"/>
        <end position="184"/>
    </location>
</feature>
<dbReference type="STRING" id="502025.Hoch_6131"/>
<feature type="coiled-coil region" evidence="1">
    <location>
        <begin position="203"/>
        <end position="244"/>
    </location>
</feature>
<dbReference type="InterPro" id="IPR038729">
    <property type="entry name" value="Rad50/SbcC_AAA"/>
</dbReference>
<dbReference type="InterPro" id="IPR027417">
    <property type="entry name" value="P-loop_NTPase"/>
</dbReference>
<dbReference type="GO" id="GO:0006302">
    <property type="term" value="P:double-strand break repair"/>
    <property type="evidence" value="ECO:0007669"/>
    <property type="project" value="InterPro"/>
</dbReference>
<dbReference type="AlphaFoldDB" id="D0LLB0"/>
<reference evidence="4 5" key="1">
    <citation type="journal article" date="2010" name="Stand. Genomic Sci.">
        <title>Complete genome sequence of Haliangium ochraceum type strain (SMP-2).</title>
        <authorList>
            <consortium name="US DOE Joint Genome Institute (JGI-PGF)"/>
            <person name="Ivanova N."/>
            <person name="Daum C."/>
            <person name="Lang E."/>
            <person name="Abt B."/>
            <person name="Kopitz M."/>
            <person name="Saunders E."/>
            <person name="Lapidus A."/>
            <person name="Lucas S."/>
            <person name="Glavina Del Rio T."/>
            <person name="Nolan M."/>
            <person name="Tice H."/>
            <person name="Copeland A."/>
            <person name="Cheng J.F."/>
            <person name="Chen F."/>
            <person name="Bruce D."/>
            <person name="Goodwin L."/>
            <person name="Pitluck S."/>
            <person name="Mavromatis K."/>
            <person name="Pati A."/>
            <person name="Mikhailova N."/>
            <person name="Chen A."/>
            <person name="Palaniappan K."/>
            <person name="Land M."/>
            <person name="Hauser L."/>
            <person name="Chang Y.J."/>
            <person name="Jeffries C.D."/>
            <person name="Detter J.C."/>
            <person name="Brettin T."/>
            <person name="Rohde M."/>
            <person name="Goker M."/>
            <person name="Bristow J."/>
            <person name="Markowitz V."/>
            <person name="Eisen J.A."/>
            <person name="Hugenholtz P."/>
            <person name="Kyrpides N.C."/>
            <person name="Klenk H.P."/>
        </authorList>
    </citation>
    <scope>NUCLEOTIDE SEQUENCE [LARGE SCALE GENOMIC DNA]</scope>
    <source>
        <strain evidence="5">DSM 14365 / CIP 107738 / JCM 11303 / AJ 13395 / SMP-2</strain>
    </source>
</reference>
<dbReference type="SUPFAM" id="SSF52540">
    <property type="entry name" value="P-loop containing nucleoside triphosphate hydrolases"/>
    <property type="match status" value="1"/>
</dbReference>
<dbReference type="eggNOG" id="COG0419">
    <property type="taxonomic scope" value="Bacteria"/>
</dbReference>
<evidence type="ECO:0000256" key="2">
    <source>
        <dbReference type="SAM" id="MobiDB-lite"/>
    </source>
</evidence>
<dbReference type="OrthoDB" id="9795626at2"/>
<dbReference type="Pfam" id="PF13558">
    <property type="entry name" value="SbcC_Walker_B"/>
    <property type="match status" value="1"/>
</dbReference>
<feature type="region of interest" description="Disordered" evidence="2">
    <location>
        <begin position="484"/>
        <end position="503"/>
    </location>
</feature>
<dbReference type="EMBL" id="CP001804">
    <property type="protein sequence ID" value="ACY18606.1"/>
    <property type="molecule type" value="Genomic_DNA"/>
</dbReference>
<dbReference type="KEGG" id="hoh:Hoch_6131"/>
<dbReference type="PANTHER" id="PTHR32114:SF2">
    <property type="entry name" value="ABC TRANSPORTER ABCH.3"/>
    <property type="match status" value="1"/>
</dbReference>
<keyword evidence="1" id="KW-0175">Coiled coil</keyword>
<keyword evidence="5" id="KW-1185">Reference proteome</keyword>
<feature type="region of interest" description="Disordered" evidence="2">
    <location>
        <begin position="543"/>
        <end position="573"/>
    </location>
</feature>
<dbReference type="PANTHER" id="PTHR32114">
    <property type="entry name" value="ABC TRANSPORTER ABCH.3"/>
    <property type="match status" value="1"/>
</dbReference>
<evidence type="ECO:0000259" key="3">
    <source>
        <dbReference type="Pfam" id="PF13476"/>
    </source>
</evidence>
<dbReference type="Proteomes" id="UP000001880">
    <property type="component" value="Chromosome"/>
</dbReference>
<evidence type="ECO:0000313" key="5">
    <source>
        <dbReference type="Proteomes" id="UP000001880"/>
    </source>
</evidence>
<gene>
    <name evidence="4" type="ordered locus">Hoch_6131</name>
</gene>
<feature type="coiled-coil region" evidence="1">
    <location>
        <begin position="639"/>
        <end position="683"/>
    </location>
</feature>
<dbReference type="Pfam" id="PF13476">
    <property type="entry name" value="AAA_23"/>
    <property type="match status" value="1"/>
</dbReference>
<accession>D0LLB0</accession>
<name>D0LLB0_HALO1</name>
<proteinExistence type="predicted"/>
<dbReference type="Gene3D" id="3.40.50.300">
    <property type="entry name" value="P-loop containing nucleotide triphosphate hydrolases"/>
    <property type="match status" value="2"/>
</dbReference>
<evidence type="ECO:0000256" key="1">
    <source>
        <dbReference type="SAM" id="Coils"/>
    </source>
</evidence>
<organism evidence="4 5">
    <name type="scientific">Haliangium ochraceum (strain DSM 14365 / JCM 11303 / SMP-2)</name>
    <dbReference type="NCBI Taxonomy" id="502025"/>
    <lineage>
        <taxon>Bacteria</taxon>
        <taxon>Pseudomonadati</taxon>
        <taxon>Myxococcota</taxon>
        <taxon>Polyangia</taxon>
        <taxon>Haliangiales</taxon>
        <taxon>Kofleriaceae</taxon>
        <taxon>Haliangium</taxon>
    </lineage>
</organism>
<protein>
    <submittedName>
        <fullName evidence="4">SMC domain protein</fullName>
    </submittedName>
</protein>